<dbReference type="EMBL" id="WTPW01001370">
    <property type="protein sequence ID" value="KAF0440111.1"/>
    <property type="molecule type" value="Genomic_DNA"/>
</dbReference>
<accession>A0A8H3XD78</accession>
<dbReference type="OrthoDB" id="2362687at2759"/>
<reference evidence="1 2" key="1">
    <citation type="journal article" date="2019" name="Environ. Microbiol.">
        <title>At the nexus of three kingdoms: the genome of the mycorrhizal fungus Gigaspora margarita provides insights into plant, endobacterial and fungal interactions.</title>
        <authorList>
            <person name="Venice F."/>
            <person name="Ghignone S."/>
            <person name="Salvioli di Fossalunga A."/>
            <person name="Amselem J."/>
            <person name="Novero M."/>
            <person name="Xianan X."/>
            <person name="Sedzielewska Toro K."/>
            <person name="Morin E."/>
            <person name="Lipzen A."/>
            <person name="Grigoriev I.V."/>
            <person name="Henrissat B."/>
            <person name="Martin F.M."/>
            <person name="Bonfante P."/>
        </authorList>
    </citation>
    <scope>NUCLEOTIDE SEQUENCE [LARGE SCALE GENOMIC DNA]</scope>
    <source>
        <strain evidence="1 2">BEG34</strain>
    </source>
</reference>
<gene>
    <name evidence="1" type="ORF">F8M41_004089</name>
</gene>
<sequence length="327" mass="37927">MPVISVRIKAENNVKVNWIGVPVPKGITVRQFYEDLIAGTIVPEVQLNDEDRLQPVKVEFSNNTTGPFNVVSMECNMVEAIEAWGNRVQYYQANSQSSLHSEAPINIFSQMMNDAISLTHLPTFTISEHSNALEKLRYDIVEWIRENNGGWSRDTAMTTGKEFVKDLAAALWYVDKCDPEKLKNRSCNIPVEMEQFIGHFDITRLKKKREQFDTTTLAYHSNILFKYTRSAWIRKSVFCWLINPLEKLATNLSRYQESLQKQLTVTTQNHLSFEPVKKNNSHLTILQPNLTRQPHLINRYQILVDFFEQNNFWEPVNIVSFLPSEPM</sequence>
<proteinExistence type="predicted"/>
<dbReference type="AlphaFoldDB" id="A0A8H3XD78"/>
<organism evidence="1 2">
    <name type="scientific">Gigaspora margarita</name>
    <dbReference type="NCBI Taxonomy" id="4874"/>
    <lineage>
        <taxon>Eukaryota</taxon>
        <taxon>Fungi</taxon>
        <taxon>Fungi incertae sedis</taxon>
        <taxon>Mucoromycota</taxon>
        <taxon>Glomeromycotina</taxon>
        <taxon>Glomeromycetes</taxon>
        <taxon>Diversisporales</taxon>
        <taxon>Gigasporaceae</taxon>
        <taxon>Gigaspora</taxon>
    </lineage>
</organism>
<name>A0A8H3XD78_GIGMA</name>
<keyword evidence="2" id="KW-1185">Reference proteome</keyword>
<protein>
    <submittedName>
        <fullName evidence="1">Uncharacterized protein</fullName>
    </submittedName>
</protein>
<comment type="caution">
    <text evidence="1">The sequence shown here is derived from an EMBL/GenBank/DDBJ whole genome shotgun (WGS) entry which is preliminary data.</text>
</comment>
<evidence type="ECO:0000313" key="2">
    <source>
        <dbReference type="Proteomes" id="UP000439903"/>
    </source>
</evidence>
<evidence type="ECO:0000313" key="1">
    <source>
        <dbReference type="EMBL" id="KAF0440111.1"/>
    </source>
</evidence>
<dbReference type="Proteomes" id="UP000439903">
    <property type="component" value="Unassembled WGS sequence"/>
</dbReference>